<sequence>MRDKAPNARSAITITAPKSIARAREAVFERAVDESALEGLAAVEVVDIADDPDLETVEDVGAAVTAFGTDALAKLLTMTVAIEVILVGVTVLESARMAATCGPRV</sequence>
<keyword evidence="2" id="KW-1185">Reference proteome</keyword>
<reference evidence="1" key="1">
    <citation type="submission" date="2021-03" db="EMBL/GenBank/DDBJ databases">
        <authorList>
            <person name="Tagirdzhanova G."/>
        </authorList>
    </citation>
    <scope>NUCLEOTIDE SEQUENCE</scope>
</reference>
<dbReference type="Proteomes" id="UP000664203">
    <property type="component" value="Unassembled WGS sequence"/>
</dbReference>
<accession>A0A8H3IJK0</accession>
<protein>
    <submittedName>
        <fullName evidence="1">Uncharacterized protein</fullName>
    </submittedName>
</protein>
<organism evidence="1 2">
    <name type="scientific">Alectoria fallacina</name>
    <dbReference type="NCBI Taxonomy" id="1903189"/>
    <lineage>
        <taxon>Eukaryota</taxon>
        <taxon>Fungi</taxon>
        <taxon>Dikarya</taxon>
        <taxon>Ascomycota</taxon>
        <taxon>Pezizomycotina</taxon>
        <taxon>Lecanoromycetes</taxon>
        <taxon>OSLEUM clade</taxon>
        <taxon>Lecanoromycetidae</taxon>
        <taxon>Lecanorales</taxon>
        <taxon>Lecanorineae</taxon>
        <taxon>Parmeliaceae</taxon>
        <taxon>Alectoria</taxon>
    </lineage>
</organism>
<comment type="caution">
    <text evidence="1">The sequence shown here is derived from an EMBL/GenBank/DDBJ whole genome shotgun (WGS) entry which is preliminary data.</text>
</comment>
<evidence type="ECO:0000313" key="2">
    <source>
        <dbReference type="Proteomes" id="UP000664203"/>
    </source>
</evidence>
<proteinExistence type="predicted"/>
<dbReference type="EMBL" id="CAJPDR010000143">
    <property type="protein sequence ID" value="CAF9921158.1"/>
    <property type="molecule type" value="Genomic_DNA"/>
</dbReference>
<dbReference type="AlphaFoldDB" id="A0A8H3IJK0"/>
<gene>
    <name evidence="1" type="ORF">ALECFALPRED_001723</name>
</gene>
<evidence type="ECO:0000313" key="1">
    <source>
        <dbReference type="EMBL" id="CAF9921158.1"/>
    </source>
</evidence>
<name>A0A8H3IJK0_9LECA</name>